<dbReference type="Proteomes" id="UP001583177">
    <property type="component" value="Unassembled WGS sequence"/>
</dbReference>
<evidence type="ECO:0000313" key="4">
    <source>
        <dbReference type="Proteomes" id="UP001583177"/>
    </source>
</evidence>
<feature type="chain" id="PRO_5047443845" description="Cyclin-like F-box" evidence="2">
    <location>
        <begin position="21"/>
        <end position="361"/>
    </location>
</feature>
<keyword evidence="4" id="KW-1185">Reference proteome</keyword>
<accession>A0ABR3VVF2</accession>
<evidence type="ECO:0008006" key="5">
    <source>
        <dbReference type="Google" id="ProtNLM"/>
    </source>
</evidence>
<protein>
    <recommendedName>
        <fullName evidence="5">Cyclin-like F-box</fullName>
    </recommendedName>
</protein>
<keyword evidence="2" id="KW-0732">Signal</keyword>
<gene>
    <name evidence="3" type="ORF">Daus18300_014391</name>
</gene>
<feature type="signal peptide" evidence="2">
    <location>
        <begin position="1"/>
        <end position="20"/>
    </location>
</feature>
<organism evidence="3 4">
    <name type="scientific">Diaporthe australafricana</name>
    <dbReference type="NCBI Taxonomy" id="127596"/>
    <lineage>
        <taxon>Eukaryota</taxon>
        <taxon>Fungi</taxon>
        <taxon>Dikarya</taxon>
        <taxon>Ascomycota</taxon>
        <taxon>Pezizomycotina</taxon>
        <taxon>Sordariomycetes</taxon>
        <taxon>Sordariomycetidae</taxon>
        <taxon>Diaporthales</taxon>
        <taxon>Diaporthaceae</taxon>
        <taxon>Diaporthe</taxon>
    </lineage>
</organism>
<sequence>MLTIRFALVALLTIFGDVQAAPQSRKKGGNRNGGGATAAQQTPQQQAAAFPQGISQATDGSTILDMTATVNNLDLRFKISAPADQFTTASGVQGATAQPGAQGANGINVLLHGDGGQSFFDFPNQAVQQGLMGVVVLAPSEQLLWGQSQGQPQGLSRADGVAHSQAVNDLMQTVLPQMVAFNSSNVFMTGVSGGSLTLSGFFVPAHMANFAGTGVLLMCGALAPQVDFNNSAAVASTTKIHFQSTQQELTSLQAAIPEAITAYEQLATGAGLDATQVGALQTVDNTPNGGHCEFDEQGFSSGIQLVSNSFASIMQGGNGAVQGINAQTVLTPVPGNENVQFAAAQGNNKRQQEHGPFWVGA</sequence>
<evidence type="ECO:0000256" key="1">
    <source>
        <dbReference type="SAM" id="MobiDB-lite"/>
    </source>
</evidence>
<feature type="compositionally biased region" description="Low complexity" evidence="1">
    <location>
        <begin position="37"/>
        <end position="47"/>
    </location>
</feature>
<proteinExistence type="predicted"/>
<comment type="caution">
    <text evidence="3">The sequence shown here is derived from an EMBL/GenBank/DDBJ whole genome shotgun (WGS) entry which is preliminary data.</text>
</comment>
<evidence type="ECO:0000313" key="3">
    <source>
        <dbReference type="EMBL" id="KAL1845949.1"/>
    </source>
</evidence>
<reference evidence="3 4" key="1">
    <citation type="journal article" date="2024" name="IMA Fungus">
        <title>IMA Genome - F19 : A genome assembly and annotation guide to empower mycologists, including annotated draft genome sequences of Ceratocystis pirilliformis, Diaporthe australafricana, Fusarium ophioides, Paecilomyces lecythidis, and Sporothrix stenoceras.</title>
        <authorList>
            <person name="Aylward J."/>
            <person name="Wilson A.M."/>
            <person name="Visagie C.M."/>
            <person name="Spraker J."/>
            <person name="Barnes I."/>
            <person name="Buitendag C."/>
            <person name="Ceriani C."/>
            <person name="Del Mar Angel L."/>
            <person name="du Plessis D."/>
            <person name="Fuchs T."/>
            <person name="Gasser K."/>
            <person name="Kramer D."/>
            <person name="Li W."/>
            <person name="Munsamy K."/>
            <person name="Piso A."/>
            <person name="Price J.L."/>
            <person name="Sonnekus B."/>
            <person name="Thomas C."/>
            <person name="van der Nest A."/>
            <person name="van Dijk A."/>
            <person name="van Heerden A."/>
            <person name="van Vuuren N."/>
            <person name="Yilmaz N."/>
            <person name="Duong T.A."/>
            <person name="van der Merwe N.A."/>
            <person name="Wingfield M.J."/>
            <person name="Wingfield B.D."/>
        </authorList>
    </citation>
    <scope>NUCLEOTIDE SEQUENCE [LARGE SCALE GENOMIC DNA]</scope>
    <source>
        <strain evidence="3 4">CMW 18300</strain>
    </source>
</reference>
<name>A0ABR3VVF2_9PEZI</name>
<dbReference type="EMBL" id="JAWRVE010000285">
    <property type="protein sequence ID" value="KAL1845949.1"/>
    <property type="molecule type" value="Genomic_DNA"/>
</dbReference>
<evidence type="ECO:0000256" key="2">
    <source>
        <dbReference type="SAM" id="SignalP"/>
    </source>
</evidence>
<feature type="region of interest" description="Disordered" evidence="1">
    <location>
        <begin position="22"/>
        <end position="47"/>
    </location>
</feature>